<keyword evidence="2" id="KW-0032">Aminotransferase</keyword>
<dbReference type="GO" id="GO:0008483">
    <property type="term" value="F:transaminase activity"/>
    <property type="evidence" value="ECO:0007669"/>
    <property type="project" value="UniProtKB-KW"/>
</dbReference>
<protein>
    <submittedName>
        <fullName evidence="2">Aminotransferase class III-fold pyridoxal phosphate-dependent enzyme</fullName>
    </submittedName>
</protein>
<name>A0A938B6U1_UNCTE</name>
<feature type="non-terminal residue" evidence="2">
    <location>
        <position position="1"/>
    </location>
</feature>
<dbReference type="AlphaFoldDB" id="A0A938B6U1"/>
<dbReference type="InterPro" id="IPR015424">
    <property type="entry name" value="PyrdxlP-dep_Trfase"/>
</dbReference>
<comment type="caution">
    <text evidence="2">The sequence shown here is derived from an EMBL/GenBank/DDBJ whole genome shotgun (WGS) entry which is preliminary data.</text>
</comment>
<dbReference type="Pfam" id="PF00202">
    <property type="entry name" value="Aminotran_3"/>
    <property type="match status" value="1"/>
</dbReference>
<gene>
    <name evidence="2" type="ORF">FJZ47_25075</name>
</gene>
<evidence type="ECO:0000256" key="1">
    <source>
        <dbReference type="ARBA" id="ARBA00008954"/>
    </source>
</evidence>
<dbReference type="EMBL" id="VGLS01001169">
    <property type="protein sequence ID" value="MBM3227053.1"/>
    <property type="molecule type" value="Genomic_DNA"/>
</dbReference>
<dbReference type="InterPro" id="IPR015422">
    <property type="entry name" value="PyrdxlP-dep_Trfase_small"/>
</dbReference>
<dbReference type="GO" id="GO:0030170">
    <property type="term" value="F:pyridoxal phosphate binding"/>
    <property type="evidence" value="ECO:0007669"/>
    <property type="project" value="InterPro"/>
</dbReference>
<dbReference type="PANTHER" id="PTHR45688">
    <property type="match status" value="1"/>
</dbReference>
<dbReference type="PANTHER" id="PTHR45688:SF13">
    <property type="entry name" value="ALANINE--GLYOXYLATE AMINOTRANSFERASE 2-LIKE"/>
    <property type="match status" value="1"/>
</dbReference>
<organism evidence="2 3">
    <name type="scientific">Tectimicrobiota bacterium</name>
    <dbReference type="NCBI Taxonomy" id="2528274"/>
    <lineage>
        <taxon>Bacteria</taxon>
        <taxon>Pseudomonadati</taxon>
        <taxon>Nitrospinota/Tectimicrobiota group</taxon>
        <taxon>Candidatus Tectimicrobiota</taxon>
    </lineage>
</organism>
<reference evidence="2" key="1">
    <citation type="submission" date="2019-03" db="EMBL/GenBank/DDBJ databases">
        <title>Lake Tanganyika Metagenome-Assembled Genomes (MAGs).</title>
        <authorList>
            <person name="Tran P."/>
        </authorList>
    </citation>
    <scope>NUCLEOTIDE SEQUENCE</scope>
    <source>
        <strain evidence="2">K_DeepCast_65m_m2_066</strain>
    </source>
</reference>
<dbReference type="Gene3D" id="3.90.1150.10">
    <property type="entry name" value="Aspartate Aminotransferase, domain 1"/>
    <property type="match status" value="1"/>
</dbReference>
<accession>A0A938B6U1</accession>
<dbReference type="Proteomes" id="UP000712673">
    <property type="component" value="Unassembled WGS sequence"/>
</dbReference>
<dbReference type="SUPFAM" id="SSF53383">
    <property type="entry name" value="PLP-dependent transferases"/>
    <property type="match status" value="1"/>
</dbReference>
<sequence length="144" mass="16056">FSKPSASSSSYGGNPLAATAALATIQTIVRDKLVQHTERIGALMLEGLQQLQEKYEFLGDVRGKGLLIGLDLVKDRDTKEELSSQVTERIFKEALKRGLLMMGYFPRVRLNPPLVITAAQVQEGLEILDEVFQVIVKEVDYRHV</sequence>
<keyword evidence="2" id="KW-0808">Transferase</keyword>
<evidence type="ECO:0000313" key="2">
    <source>
        <dbReference type="EMBL" id="MBM3227053.1"/>
    </source>
</evidence>
<dbReference type="InterPro" id="IPR005814">
    <property type="entry name" value="Aminotrans_3"/>
</dbReference>
<evidence type="ECO:0000313" key="3">
    <source>
        <dbReference type="Proteomes" id="UP000712673"/>
    </source>
</evidence>
<proteinExistence type="inferred from homology"/>
<comment type="similarity">
    <text evidence="1">Belongs to the class-III pyridoxal-phosphate-dependent aminotransferase family.</text>
</comment>